<dbReference type="PANTHER" id="PTHR31367">
    <property type="entry name" value="CYTOSOLIC 5'-NUCLEOTIDASE 1 FAMILY MEMBER"/>
    <property type="match status" value="1"/>
</dbReference>
<dbReference type="GO" id="GO:0000287">
    <property type="term" value="F:magnesium ion binding"/>
    <property type="evidence" value="ECO:0007669"/>
    <property type="project" value="InterPro"/>
</dbReference>
<comment type="caution">
    <text evidence="1">The sequence shown here is derived from an EMBL/GenBank/DDBJ whole genome shotgun (WGS) entry which is preliminary data.</text>
</comment>
<dbReference type="GO" id="GO:0005737">
    <property type="term" value="C:cytoplasm"/>
    <property type="evidence" value="ECO:0007669"/>
    <property type="project" value="InterPro"/>
</dbReference>
<dbReference type="GO" id="GO:0000166">
    <property type="term" value="F:nucleotide binding"/>
    <property type="evidence" value="ECO:0007669"/>
    <property type="project" value="InterPro"/>
</dbReference>
<dbReference type="Pfam" id="PF06189">
    <property type="entry name" value="5-nucleotidase"/>
    <property type="match status" value="1"/>
</dbReference>
<evidence type="ECO:0000313" key="2">
    <source>
        <dbReference type="Proteomes" id="UP000645966"/>
    </source>
</evidence>
<dbReference type="GO" id="GO:0009117">
    <property type="term" value="P:nucleotide metabolic process"/>
    <property type="evidence" value="ECO:0007669"/>
    <property type="project" value="InterPro"/>
</dbReference>
<dbReference type="InterPro" id="IPR010394">
    <property type="entry name" value="5-nucleotidase"/>
</dbReference>
<sequence length="317" mass="35411">MPYDLESKLCVGIASSALFDLRESSDVFEKQGEEAYRAFQEERLDVPLAPGRAYPFVKRLLGLNRQGLSKEPVVEVFVMSKNSPESGLRVMRSIKTLGLPISRAIFSSGNSPFRYMDALSMSLFLSADEKDVKSAIRRGLPAGTVLDSTMQDDGNDDLRIAFDFDGVLSDDSAEQYYQQTNLFDYLKHEDELKENAIGSGPLSHFLADINRIQKLERTKRKQSDAYTPKLEVSLITARNAPAHERAVNSLRHWGVSVDNAFFLGGVDKGLIVSELQPHIYFDDQRTHLDSTSRYVPSVHIPFGAINDNGEIDQAASR</sequence>
<evidence type="ECO:0000313" key="1">
    <source>
        <dbReference type="EMBL" id="MBI8988427.1"/>
    </source>
</evidence>
<dbReference type="Proteomes" id="UP000645966">
    <property type="component" value="Unassembled WGS sequence"/>
</dbReference>
<gene>
    <name evidence="1" type="ORF">JDV75_01420</name>
</gene>
<dbReference type="EMBL" id="JAEIOS010000009">
    <property type="protein sequence ID" value="MBI8988427.1"/>
    <property type="molecule type" value="Genomic_DNA"/>
</dbReference>
<dbReference type="GO" id="GO:0008253">
    <property type="term" value="F:5'-nucleotidase activity"/>
    <property type="evidence" value="ECO:0007669"/>
    <property type="project" value="InterPro"/>
</dbReference>
<proteinExistence type="predicted"/>
<dbReference type="PANTHER" id="PTHR31367:SF5">
    <property type="entry name" value="CYTOSOLIC 5'-NUCLEOTIDASE 1A"/>
    <property type="match status" value="1"/>
</dbReference>
<protein>
    <submittedName>
        <fullName evidence="1">5'-nucleotidase</fullName>
    </submittedName>
</protein>
<organism evidence="1 2">
    <name type="scientific">Corynebacterium meridianum</name>
    <dbReference type="NCBI Taxonomy" id="2765363"/>
    <lineage>
        <taxon>Bacteria</taxon>
        <taxon>Bacillati</taxon>
        <taxon>Actinomycetota</taxon>
        <taxon>Actinomycetes</taxon>
        <taxon>Mycobacteriales</taxon>
        <taxon>Corynebacteriaceae</taxon>
        <taxon>Corynebacterium</taxon>
    </lineage>
</organism>
<name>A0A934I4Y2_9CORY</name>
<dbReference type="AlphaFoldDB" id="A0A934I4Y2"/>
<dbReference type="RefSeq" id="WP_198737467.1">
    <property type="nucleotide sequence ID" value="NZ_JAEIOS010000009.1"/>
</dbReference>
<reference evidence="1" key="1">
    <citation type="submission" date="2020-12" db="EMBL/GenBank/DDBJ databases">
        <title>Genome public.</title>
        <authorList>
            <person name="Sun Q."/>
        </authorList>
    </citation>
    <scope>NUCLEOTIDE SEQUENCE</scope>
    <source>
        <strain evidence="1">CCM 8863</strain>
    </source>
</reference>
<accession>A0A934I4Y2</accession>
<keyword evidence="2" id="KW-1185">Reference proteome</keyword>